<feature type="compositionally biased region" description="Basic residues" evidence="1">
    <location>
        <begin position="50"/>
        <end position="65"/>
    </location>
</feature>
<proteinExistence type="predicted"/>
<evidence type="ECO:0000313" key="3">
    <source>
        <dbReference type="Proteomes" id="UP000299102"/>
    </source>
</evidence>
<dbReference type="EMBL" id="BGZK01000116">
    <property type="protein sequence ID" value="GBP20191.1"/>
    <property type="molecule type" value="Genomic_DNA"/>
</dbReference>
<organism evidence="2 3">
    <name type="scientific">Eumeta variegata</name>
    <name type="common">Bagworm moth</name>
    <name type="synonym">Eumeta japonica</name>
    <dbReference type="NCBI Taxonomy" id="151549"/>
    <lineage>
        <taxon>Eukaryota</taxon>
        <taxon>Metazoa</taxon>
        <taxon>Ecdysozoa</taxon>
        <taxon>Arthropoda</taxon>
        <taxon>Hexapoda</taxon>
        <taxon>Insecta</taxon>
        <taxon>Pterygota</taxon>
        <taxon>Neoptera</taxon>
        <taxon>Endopterygota</taxon>
        <taxon>Lepidoptera</taxon>
        <taxon>Glossata</taxon>
        <taxon>Ditrysia</taxon>
        <taxon>Tineoidea</taxon>
        <taxon>Psychidae</taxon>
        <taxon>Oiketicinae</taxon>
        <taxon>Eumeta</taxon>
    </lineage>
</organism>
<protein>
    <submittedName>
        <fullName evidence="2">Uncharacterized protein</fullName>
    </submittedName>
</protein>
<comment type="caution">
    <text evidence="2">The sequence shown here is derived from an EMBL/GenBank/DDBJ whole genome shotgun (WGS) entry which is preliminary data.</text>
</comment>
<sequence length="211" mass="23791">MYDHCGNPLEEPSGPYLSETDVDRQCRKKKGRGRSHSGSGRGQASAHGYARARIKGVGGRRRLRVQRGPSRAKNVRRYFFTQVYIDDKDMPWTIATSKDRSMRTLPAARRGVDRQTYSYEVPRPSAPAVRSGTLSRPYGRAWRDLSSRHLELKSSHLGVALSSINFFYGIIDGPPESTWSPPLMDTWIAPLRESPVRRRPLGRTTYISDGG</sequence>
<reference evidence="2 3" key="1">
    <citation type="journal article" date="2019" name="Commun. Biol.">
        <title>The bagworm genome reveals a unique fibroin gene that provides high tensile strength.</title>
        <authorList>
            <person name="Kono N."/>
            <person name="Nakamura H."/>
            <person name="Ohtoshi R."/>
            <person name="Tomita M."/>
            <person name="Numata K."/>
            <person name="Arakawa K."/>
        </authorList>
    </citation>
    <scope>NUCLEOTIDE SEQUENCE [LARGE SCALE GENOMIC DNA]</scope>
</reference>
<name>A0A4C1U1K6_EUMVA</name>
<evidence type="ECO:0000313" key="2">
    <source>
        <dbReference type="EMBL" id="GBP20191.1"/>
    </source>
</evidence>
<feature type="region of interest" description="Disordered" evidence="1">
    <location>
        <begin position="1"/>
        <end position="69"/>
    </location>
</feature>
<evidence type="ECO:0000256" key="1">
    <source>
        <dbReference type="SAM" id="MobiDB-lite"/>
    </source>
</evidence>
<accession>A0A4C1U1K6</accession>
<gene>
    <name evidence="2" type="ORF">EVAR_82064_1</name>
</gene>
<dbReference type="AlphaFoldDB" id="A0A4C1U1K6"/>
<feature type="compositionally biased region" description="Low complexity" evidence="1">
    <location>
        <begin position="36"/>
        <end position="48"/>
    </location>
</feature>
<dbReference type="Proteomes" id="UP000299102">
    <property type="component" value="Unassembled WGS sequence"/>
</dbReference>
<keyword evidence="3" id="KW-1185">Reference proteome</keyword>
<feature type="compositionally biased region" description="Basic residues" evidence="1">
    <location>
        <begin position="26"/>
        <end position="35"/>
    </location>
</feature>